<dbReference type="Gene3D" id="3.20.20.70">
    <property type="entry name" value="Aldolase class I"/>
    <property type="match status" value="1"/>
</dbReference>
<evidence type="ECO:0000313" key="20">
    <source>
        <dbReference type="Proteomes" id="UP001221142"/>
    </source>
</evidence>
<dbReference type="EC" id="1.3.1.88" evidence="10"/>
<evidence type="ECO:0000256" key="11">
    <source>
        <dbReference type="ARBA" id="ARBA00047287"/>
    </source>
</evidence>
<dbReference type="InterPro" id="IPR018517">
    <property type="entry name" value="tRNA_hU_synthase_CS"/>
</dbReference>
<gene>
    <name evidence="19" type="ORF">FB45DRAFT_1026545</name>
</gene>
<comment type="catalytic activity">
    <reaction evidence="15">
        <text>a 5,6-dihydrouridine in mRNA + NADP(+) = a uridine in mRNA + NADPH + H(+)</text>
        <dbReference type="Rhea" id="RHEA:69855"/>
        <dbReference type="Rhea" id="RHEA-COMP:14658"/>
        <dbReference type="Rhea" id="RHEA-COMP:17789"/>
        <dbReference type="ChEBI" id="CHEBI:15378"/>
        <dbReference type="ChEBI" id="CHEBI:57783"/>
        <dbReference type="ChEBI" id="CHEBI:58349"/>
        <dbReference type="ChEBI" id="CHEBI:65315"/>
        <dbReference type="ChEBI" id="CHEBI:74443"/>
    </reaction>
    <physiologicalReaction direction="right-to-left" evidence="15">
        <dbReference type="Rhea" id="RHEA:69857"/>
    </physiologicalReaction>
</comment>
<dbReference type="AlphaFoldDB" id="A0AAD7BW24"/>
<comment type="similarity">
    <text evidence="9">Belongs to the Dus family. Dus1 subfamily.</text>
</comment>
<comment type="catalytic activity">
    <reaction evidence="14">
        <text>5,6-dihydrouridine(16) in tRNA + NAD(+) = uridine(16) in tRNA + NADH + H(+)</text>
        <dbReference type="Rhea" id="RHEA:53380"/>
        <dbReference type="Rhea" id="RHEA-COMP:13543"/>
        <dbReference type="Rhea" id="RHEA-COMP:13544"/>
        <dbReference type="ChEBI" id="CHEBI:15378"/>
        <dbReference type="ChEBI" id="CHEBI:57540"/>
        <dbReference type="ChEBI" id="CHEBI:57945"/>
        <dbReference type="ChEBI" id="CHEBI:65315"/>
        <dbReference type="ChEBI" id="CHEBI:74443"/>
        <dbReference type="EC" id="1.3.1.88"/>
    </reaction>
    <physiologicalReaction direction="right-to-left" evidence="14">
        <dbReference type="Rhea" id="RHEA:53382"/>
    </physiologicalReaction>
</comment>
<evidence type="ECO:0000256" key="5">
    <source>
        <dbReference type="ARBA" id="ARBA00022694"/>
    </source>
</evidence>
<proteinExistence type="inferred from homology"/>
<evidence type="ECO:0000256" key="1">
    <source>
        <dbReference type="ARBA" id="ARBA00001917"/>
    </source>
</evidence>
<evidence type="ECO:0000256" key="3">
    <source>
        <dbReference type="ARBA" id="ARBA00022643"/>
    </source>
</evidence>
<dbReference type="PROSITE" id="PS01136">
    <property type="entry name" value="UPF0034"/>
    <property type="match status" value="1"/>
</dbReference>
<keyword evidence="5" id="KW-0819">tRNA processing</keyword>
<comment type="catalytic activity">
    <reaction evidence="16">
        <text>5,6-dihydrouridine(17) in tRNA + NADP(+) = uridine(17) in tRNA + NADPH + H(+)</text>
        <dbReference type="Rhea" id="RHEA:53368"/>
        <dbReference type="Rhea" id="RHEA-COMP:13541"/>
        <dbReference type="Rhea" id="RHEA-COMP:13542"/>
        <dbReference type="ChEBI" id="CHEBI:15378"/>
        <dbReference type="ChEBI" id="CHEBI:57783"/>
        <dbReference type="ChEBI" id="CHEBI:58349"/>
        <dbReference type="ChEBI" id="CHEBI:65315"/>
        <dbReference type="ChEBI" id="CHEBI:74443"/>
        <dbReference type="EC" id="1.3.1.88"/>
    </reaction>
    <physiologicalReaction direction="right-to-left" evidence="16">
        <dbReference type="Rhea" id="RHEA:53370"/>
    </physiologicalReaction>
</comment>
<name>A0AAD7BW24_9AGAR</name>
<dbReference type="PANTHER" id="PTHR11082:SF5">
    <property type="entry name" value="TRNA-DIHYDROURIDINE(16_17) SYNTHASE [NAD(P)(+)]-LIKE"/>
    <property type="match status" value="1"/>
</dbReference>
<comment type="catalytic activity">
    <reaction evidence="12">
        <text>5,6-dihydrouridine(16) in tRNA + NADP(+) = uridine(16) in tRNA + NADPH + H(+)</text>
        <dbReference type="Rhea" id="RHEA:53376"/>
        <dbReference type="Rhea" id="RHEA-COMP:13543"/>
        <dbReference type="Rhea" id="RHEA-COMP:13544"/>
        <dbReference type="ChEBI" id="CHEBI:15378"/>
        <dbReference type="ChEBI" id="CHEBI:57783"/>
        <dbReference type="ChEBI" id="CHEBI:58349"/>
        <dbReference type="ChEBI" id="CHEBI:65315"/>
        <dbReference type="ChEBI" id="CHEBI:74443"/>
        <dbReference type="EC" id="1.3.1.88"/>
    </reaction>
    <physiologicalReaction direction="right-to-left" evidence="12">
        <dbReference type="Rhea" id="RHEA:53378"/>
    </physiologicalReaction>
</comment>
<keyword evidence="6" id="KW-0521">NADP</keyword>
<dbReference type="GO" id="GO:0017150">
    <property type="term" value="F:tRNA dihydrouridine synthase activity"/>
    <property type="evidence" value="ECO:0007669"/>
    <property type="project" value="InterPro"/>
</dbReference>
<comment type="catalytic activity">
    <reaction evidence="11">
        <text>5,6-dihydrouridine(17) in tRNA + NAD(+) = uridine(17) in tRNA + NADH + H(+)</text>
        <dbReference type="Rhea" id="RHEA:53372"/>
        <dbReference type="Rhea" id="RHEA-COMP:13541"/>
        <dbReference type="Rhea" id="RHEA-COMP:13542"/>
        <dbReference type="ChEBI" id="CHEBI:15378"/>
        <dbReference type="ChEBI" id="CHEBI:57540"/>
        <dbReference type="ChEBI" id="CHEBI:57945"/>
        <dbReference type="ChEBI" id="CHEBI:65315"/>
        <dbReference type="ChEBI" id="CHEBI:74443"/>
        <dbReference type="EC" id="1.3.1.88"/>
    </reaction>
    <physiologicalReaction direction="right-to-left" evidence="11">
        <dbReference type="Rhea" id="RHEA:53374"/>
    </physiologicalReaction>
</comment>
<dbReference type="PANTHER" id="PTHR11082">
    <property type="entry name" value="TRNA-DIHYDROURIDINE SYNTHASE"/>
    <property type="match status" value="1"/>
</dbReference>
<evidence type="ECO:0000256" key="16">
    <source>
        <dbReference type="ARBA" id="ARBA00049467"/>
    </source>
</evidence>
<dbReference type="Pfam" id="PF01207">
    <property type="entry name" value="Dus"/>
    <property type="match status" value="1"/>
</dbReference>
<comment type="catalytic activity">
    <reaction evidence="13">
        <text>a 5,6-dihydrouridine in mRNA + NAD(+) = a uridine in mRNA + NADH + H(+)</text>
        <dbReference type="Rhea" id="RHEA:69851"/>
        <dbReference type="Rhea" id="RHEA-COMP:14658"/>
        <dbReference type="Rhea" id="RHEA-COMP:17789"/>
        <dbReference type="ChEBI" id="CHEBI:15378"/>
        <dbReference type="ChEBI" id="CHEBI:57540"/>
        <dbReference type="ChEBI" id="CHEBI:57945"/>
        <dbReference type="ChEBI" id="CHEBI:65315"/>
        <dbReference type="ChEBI" id="CHEBI:74443"/>
    </reaction>
    <physiologicalReaction direction="right-to-left" evidence="13">
        <dbReference type="Rhea" id="RHEA:69853"/>
    </physiologicalReaction>
</comment>
<dbReference type="Proteomes" id="UP001221142">
    <property type="component" value="Unassembled WGS sequence"/>
</dbReference>
<dbReference type="EMBL" id="JARKIF010000008">
    <property type="protein sequence ID" value="KAJ7632373.1"/>
    <property type="molecule type" value="Genomic_DNA"/>
</dbReference>
<evidence type="ECO:0000256" key="8">
    <source>
        <dbReference type="ARBA" id="ARBA00023027"/>
    </source>
</evidence>
<feature type="region of interest" description="Disordered" evidence="17">
    <location>
        <begin position="410"/>
        <end position="443"/>
    </location>
</feature>
<dbReference type="InterPro" id="IPR035587">
    <property type="entry name" value="DUS-like_FMN-bd"/>
</dbReference>
<protein>
    <recommendedName>
        <fullName evidence="10">tRNA-dihydrouridine(16/17) synthase [NAD(P)(+)]</fullName>
        <ecNumber evidence="10">1.3.1.88</ecNumber>
    </recommendedName>
</protein>
<evidence type="ECO:0000256" key="15">
    <source>
        <dbReference type="ARBA" id="ARBA00049447"/>
    </source>
</evidence>
<keyword evidence="4" id="KW-0507">mRNA processing</keyword>
<evidence type="ECO:0000256" key="17">
    <source>
        <dbReference type="SAM" id="MobiDB-lite"/>
    </source>
</evidence>
<dbReference type="InterPro" id="IPR013785">
    <property type="entry name" value="Aldolase_TIM"/>
</dbReference>
<reference evidence="19" key="1">
    <citation type="submission" date="2023-03" db="EMBL/GenBank/DDBJ databases">
        <title>Massive genome expansion in bonnet fungi (Mycena s.s.) driven by repeated elements and novel gene families across ecological guilds.</title>
        <authorList>
            <consortium name="Lawrence Berkeley National Laboratory"/>
            <person name="Harder C.B."/>
            <person name="Miyauchi S."/>
            <person name="Viragh M."/>
            <person name="Kuo A."/>
            <person name="Thoen E."/>
            <person name="Andreopoulos B."/>
            <person name="Lu D."/>
            <person name="Skrede I."/>
            <person name="Drula E."/>
            <person name="Henrissat B."/>
            <person name="Morin E."/>
            <person name="Kohler A."/>
            <person name="Barry K."/>
            <person name="LaButti K."/>
            <person name="Morin E."/>
            <person name="Salamov A."/>
            <person name="Lipzen A."/>
            <person name="Mereny Z."/>
            <person name="Hegedus B."/>
            <person name="Baldrian P."/>
            <person name="Stursova M."/>
            <person name="Weitz H."/>
            <person name="Taylor A."/>
            <person name="Grigoriev I.V."/>
            <person name="Nagy L.G."/>
            <person name="Martin F."/>
            <person name="Kauserud H."/>
        </authorList>
    </citation>
    <scope>NUCLEOTIDE SEQUENCE</scope>
    <source>
        <strain evidence="19">9284</strain>
    </source>
</reference>
<keyword evidence="7" id="KW-0560">Oxidoreductase</keyword>
<evidence type="ECO:0000256" key="9">
    <source>
        <dbReference type="ARBA" id="ARBA00038313"/>
    </source>
</evidence>
<dbReference type="GO" id="GO:0050660">
    <property type="term" value="F:flavin adenine dinucleotide binding"/>
    <property type="evidence" value="ECO:0007669"/>
    <property type="project" value="InterPro"/>
</dbReference>
<organism evidence="19 20">
    <name type="scientific">Roridomyces roridus</name>
    <dbReference type="NCBI Taxonomy" id="1738132"/>
    <lineage>
        <taxon>Eukaryota</taxon>
        <taxon>Fungi</taxon>
        <taxon>Dikarya</taxon>
        <taxon>Basidiomycota</taxon>
        <taxon>Agaricomycotina</taxon>
        <taxon>Agaricomycetes</taxon>
        <taxon>Agaricomycetidae</taxon>
        <taxon>Agaricales</taxon>
        <taxon>Marasmiineae</taxon>
        <taxon>Mycenaceae</taxon>
        <taxon>Roridomyces</taxon>
    </lineage>
</organism>
<evidence type="ECO:0000256" key="14">
    <source>
        <dbReference type="ARBA" id="ARBA00048934"/>
    </source>
</evidence>
<comment type="cofactor">
    <cofactor evidence="1">
        <name>FMN</name>
        <dbReference type="ChEBI" id="CHEBI:58210"/>
    </cofactor>
</comment>
<evidence type="ECO:0000256" key="7">
    <source>
        <dbReference type="ARBA" id="ARBA00023002"/>
    </source>
</evidence>
<keyword evidence="20" id="KW-1185">Reference proteome</keyword>
<evidence type="ECO:0000256" key="6">
    <source>
        <dbReference type="ARBA" id="ARBA00022857"/>
    </source>
</evidence>
<comment type="caution">
    <text evidence="19">The sequence shown here is derived from an EMBL/GenBank/DDBJ whole genome shotgun (WGS) entry which is preliminary data.</text>
</comment>
<feature type="domain" description="DUS-like FMN-binding" evidence="18">
    <location>
        <begin position="26"/>
        <end position="332"/>
    </location>
</feature>
<dbReference type="CDD" id="cd02801">
    <property type="entry name" value="DUS_like_FMN"/>
    <property type="match status" value="1"/>
</dbReference>
<evidence type="ECO:0000259" key="18">
    <source>
        <dbReference type="Pfam" id="PF01207"/>
    </source>
</evidence>
<evidence type="ECO:0000256" key="13">
    <source>
        <dbReference type="ARBA" id="ARBA00048342"/>
    </source>
</evidence>
<dbReference type="SUPFAM" id="SSF51395">
    <property type="entry name" value="FMN-linked oxidoreductases"/>
    <property type="match status" value="1"/>
</dbReference>
<sequence length="443" mass="49670">MALDGPPAKPAGYEFYRQLGSPKHIVAPMVDQSELPFRRLCRRYGAQLVYTPMIHSKLFADPNLKYRNQFFDIPSGEEGDPATDRPLIVQFCGNDPDYLLTSAKIVEKHCDGVDINLGCPQDIARRGRYGSFLQDDWETIFKLINTLHKNLAVPVTAKFRVFPSIEKTVEYAKMLERAGAQILTCHGRVREQRGHNTGLASYAHIRAVKQNVSVPVFANGNILFQEDIETCLRETGCDAVMSAEGVLYNPALFHGLDPSHSTFPADDEEKALLARHPPVISLAQEYLSIVKNLRTPTSASAIKGHLFKLLRPALLHHHDLRERLGRVKVDQQQQKKDRANGNVTQFWASGLEAYEDVVNELAGRLVQDAELELSREPQRRVTDLVGVQEGTGLKLLPWWLAQPYWHPLKQEEDAPTTKKRTAPAQSVEDSESGPGKKAKVDDV</sequence>
<keyword evidence="3" id="KW-0288">FMN</keyword>
<dbReference type="GO" id="GO:0006397">
    <property type="term" value="P:mRNA processing"/>
    <property type="evidence" value="ECO:0007669"/>
    <property type="project" value="UniProtKB-KW"/>
</dbReference>
<evidence type="ECO:0000256" key="12">
    <source>
        <dbReference type="ARBA" id="ARBA00047652"/>
    </source>
</evidence>
<accession>A0AAD7BW24</accession>
<keyword evidence="8" id="KW-0520">NAD</keyword>
<evidence type="ECO:0000313" key="19">
    <source>
        <dbReference type="EMBL" id="KAJ7632373.1"/>
    </source>
</evidence>
<evidence type="ECO:0000256" key="2">
    <source>
        <dbReference type="ARBA" id="ARBA00022630"/>
    </source>
</evidence>
<evidence type="ECO:0000256" key="10">
    <source>
        <dbReference type="ARBA" id="ARBA00038890"/>
    </source>
</evidence>
<evidence type="ECO:0000256" key="4">
    <source>
        <dbReference type="ARBA" id="ARBA00022664"/>
    </source>
</evidence>
<keyword evidence="2" id="KW-0285">Flavoprotein</keyword>